<proteinExistence type="predicted"/>
<name>A0A838BJP3_9HYPH</name>
<protein>
    <recommendedName>
        <fullName evidence="4">Flagellar assembly protein FliH/Type III secretion system HrpE domain-containing protein</fullName>
    </recommendedName>
</protein>
<reference evidence="2 3" key="1">
    <citation type="submission" date="2020-07" db="EMBL/GenBank/DDBJ databases">
        <title>Draft genome and description of Microvirga mediterraneensis Marseille-Q2068 sp. nov.</title>
        <authorList>
            <person name="Boxberger M."/>
        </authorList>
    </citation>
    <scope>NUCLEOTIDE SEQUENCE [LARGE SCALE GENOMIC DNA]</scope>
    <source>
        <strain evidence="2 3">Marseille-Q2068</strain>
    </source>
</reference>
<feature type="region of interest" description="Disordered" evidence="1">
    <location>
        <begin position="1"/>
        <end position="20"/>
    </location>
</feature>
<dbReference type="EMBL" id="JACDXJ010000001">
    <property type="protein sequence ID" value="MBA1154726.1"/>
    <property type="molecule type" value="Genomic_DNA"/>
</dbReference>
<evidence type="ECO:0008006" key="4">
    <source>
        <dbReference type="Google" id="ProtNLM"/>
    </source>
</evidence>
<dbReference type="AlphaFoldDB" id="A0A838BJP3"/>
<accession>A0A838BJP3</accession>
<sequence>MAGTLASLLTDFSSPAAGAPSGISLLRSVKIASEPSPEPPQPPIVDRQAEIAASIEARVRAEEREIARKELEDVLAAEKIRHLEDMNEQRAIWVEQQAQQLSDQISTAVGRIEGDLSEKVANILRPFLAEAYRQQALAEFKEVLTTLLSGNDARLLNVSGPEDLLVSLQASLGNSGRLIEVTPSEHVEVSATAQDTLAQTQLSAWSARLFQALEG</sequence>
<keyword evidence="3" id="KW-1185">Reference proteome</keyword>
<comment type="caution">
    <text evidence="2">The sequence shown here is derived from an EMBL/GenBank/DDBJ whole genome shotgun (WGS) entry which is preliminary data.</text>
</comment>
<evidence type="ECO:0000313" key="2">
    <source>
        <dbReference type="EMBL" id="MBA1154726.1"/>
    </source>
</evidence>
<dbReference type="Proteomes" id="UP000572984">
    <property type="component" value="Unassembled WGS sequence"/>
</dbReference>
<organism evidence="2 3">
    <name type="scientific">Microvirga mediterraneensis</name>
    <dbReference type="NCBI Taxonomy" id="2754695"/>
    <lineage>
        <taxon>Bacteria</taxon>
        <taxon>Pseudomonadati</taxon>
        <taxon>Pseudomonadota</taxon>
        <taxon>Alphaproteobacteria</taxon>
        <taxon>Hyphomicrobiales</taxon>
        <taxon>Methylobacteriaceae</taxon>
        <taxon>Microvirga</taxon>
    </lineage>
</organism>
<evidence type="ECO:0000256" key="1">
    <source>
        <dbReference type="SAM" id="MobiDB-lite"/>
    </source>
</evidence>
<dbReference type="RefSeq" id="WP_181050422.1">
    <property type="nucleotide sequence ID" value="NZ_JACDXJ010000001.1"/>
</dbReference>
<gene>
    <name evidence="2" type="ORF">H0S73_01120</name>
</gene>
<evidence type="ECO:0000313" key="3">
    <source>
        <dbReference type="Proteomes" id="UP000572984"/>
    </source>
</evidence>